<evidence type="ECO:0000313" key="1">
    <source>
        <dbReference type="EMBL" id="KAK8899679.1"/>
    </source>
</evidence>
<evidence type="ECO:0008006" key="3">
    <source>
        <dbReference type="Google" id="ProtNLM"/>
    </source>
</evidence>
<dbReference type="Proteomes" id="UP001470230">
    <property type="component" value="Unassembled WGS sequence"/>
</dbReference>
<accession>A0ABR2L8I7</accession>
<reference evidence="1 2" key="1">
    <citation type="submission" date="2024-04" db="EMBL/GenBank/DDBJ databases">
        <title>Tritrichomonas musculus Genome.</title>
        <authorList>
            <person name="Alves-Ferreira E."/>
            <person name="Grigg M."/>
            <person name="Lorenzi H."/>
            <person name="Galac M."/>
        </authorList>
    </citation>
    <scope>NUCLEOTIDE SEQUENCE [LARGE SCALE GENOMIC DNA]</scope>
    <source>
        <strain evidence="1 2">EAF2021</strain>
    </source>
</reference>
<comment type="caution">
    <text evidence="1">The sequence shown here is derived from an EMBL/GenBank/DDBJ whole genome shotgun (WGS) entry which is preliminary data.</text>
</comment>
<dbReference type="EMBL" id="JAPFFF010000001">
    <property type="protein sequence ID" value="KAK8899679.1"/>
    <property type="molecule type" value="Genomic_DNA"/>
</dbReference>
<proteinExistence type="predicted"/>
<name>A0ABR2L8I7_9EUKA</name>
<keyword evidence="2" id="KW-1185">Reference proteome</keyword>
<organism evidence="1 2">
    <name type="scientific">Tritrichomonas musculus</name>
    <dbReference type="NCBI Taxonomy" id="1915356"/>
    <lineage>
        <taxon>Eukaryota</taxon>
        <taxon>Metamonada</taxon>
        <taxon>Parabasalia</taxon>
        <taxon>Tritrichomonadida</taxon>
        <taxon>Tritrichomonadidae</taxon>
        <taxon>Tritrichomonas</taxon>
    </lineage>
</organism>
<protein>
    <recommendedName>
        <fullName evidence="3">tRNA-splicing endonuclease subunit Sen15 domain-containing protein</fullName>
    </recommendedName>
</protein>
<sequence length="112" mass="12911">MAVTKEIIDEILEHSPKEQLLAVPTAFVFLLNQENLVYQKYEILTSGYIVLNCLFNEKLTSFLPILHDFQIKSSTYVEFLNIFKDRQKYIALTSSDGSVILYQISEAKLEVC</sequence>
<gene>
    <name evidence="1" type="ORF">M9Y10_002001</name>
</gene>
<evidence type="ECO:0000313" key="2">
    <source>
        <dbReference type="Proteomes" id="UP001470230"/>
    </source>
</evidence>